<protein>
    <submittedName>
        <fullName evidence="2">Membrane protein</fullName>
    </submittedName>
</protein>
<gene>
    <name evidence="2" type="ordered locus">BMS_0991</name>
</gene>
<evidence type="ECO:0000313" key="2">
    <source>
        <dbReference type="EMBL" id="CBW25875.1"/>
    </source>
</evidence>
<accession>E1WXR8</accession>
<dbReference type="AlphaFoldDB" id="E1WXR8"/>
<keyword evidence="1" id="KW-0812">Transmembrane</keyword>
<dbReference type="KEGG" id="bmx:BMS_0991"/>
<dbReference type="Proteomes" id="UP000008963">
    <property type="component" value="Chromosome"/>
</dbReference>
<dbReference type="RefSeq" id="WP_014243659.1">
    <property type="nucleotide sequence ID" value="NC_016620.1"/>
</dbReference>
<dbReference type="PATRIC" id="fig|862908.3.peg.942"/>
<dbReference type="HOGENOM" id="CLU_1370533_0_0_7"/>
<feature type="transmembrane region" description="Helical" evidence="1">
    <location>
        <begin position="142"/>
        <end position="166"/>
    </location>
</feature>
<feature type="transmembrane region" description="Helical" evidence="1">
    <location>
        <begin position="104"/>
        <end position="130"/>
    </location>
</feature>
<feature type="transmembrane region" description="Helical" evidence="1">
    <location>
        <begin position="43"/>
        <end position="62"/>
    </location>
</feature>
<keyword evidence="1" id="KW-1133">Transmembrane helix</keyword>
<evidence type="ECO:0000313" key="3">
    <source>
        <dbReference type="Proteomes" id="UP000008963"/>
    </source>
</evidence>
<dbReference type="STRING" id="862908.BMS_0991"/>
<reference evidence="3" key="1">
    <citation type="journal article" date="2013" name="ISME J.">
        <title>A small predatory core genome in the divergent marine Bacteriovorax marinus SJ and the terrestrial Bdellovibrio bacteriovorus.</title>
        <authorList>
            <person name="Crossman L.C."/>
            <person name="Chen H."/>
            <person name="Cerdeno-Tarraga A.M."/>
            <person name="Brooks K."/>
            <person name="Quail M.A."/>
            <person name="Pineiro S.A."/>
            <person name="Hobley L."/>
            <person name="Sockett R.E."/>
            <person name="Bentley S.D."/>
            <person name="Parkhill J."/>
            <person name="Williams H.N."/>
            <person name="Stine O.C."/>
        </authorList>
    </citation>
    <scope>NUCLEOTIDE SEQUENCE [LARGE SCALE GENOMIC DNA]</scope>
    <source>
        <strain evidence="3">ATCC BAA-682 / DSM 15412 / SJ</strain>
    </source>
</reference>
<keyword evidence="3" id="KW-1185">Reference proteome</keyword>
<keyword evidence="1" id="KW-0472">Membrane</keyword>
<name>E1WXR8_HALMS</name>
<proteinExistence type="predicted"/>
<evidence type="ECO:0000256" key="1">
    <source>
        <dbReference type="SAM" id="Phobius"/>
    </source>
</evidence>
<sequence>MIIEIFLVSFIVGVVTTLPVGPAGISIVNSFINRGTGEAVRSFGGLFLAEVVYLTLSFSLYRSMNISAIFDKKILFVGIFSFVLFVIGMSFLRSKDKKEINLPSGFKGVFLLAIFNPSLVLTYLTFIGFYERIFGLKLNLISFLYASSSMVIGVGATLCALSLLALAKRDVLFTNMVLVKRGFGLFFITSALCSLGGAL</sequence>
<feature type="transmembrane region" description="Helical" evidence="1">
    <location>
        <begin position="74"/>
        <end position="92"/>
    </location>
</feature>
<feature type="transmembrane region" description="Helical" evidence="1">
    <location>
        <begin position="6"/>
        <end position="31"/>
    </location>
</feature>
<organism evidence="2 3">
    <name type="scientific">Halobacteriovorax marinus (strain ATCC BAA-682 / DSM 15412 / SJ)</name>
    <name type="common">Bacteriovorax marinus</name>
    <dbReference type="NCBI Taxonomy" id="862908"/>
    <lineage>
        <taxon>Bacteria</taxon>
        <taxon>Pseudomonadati</taxon>
        <taxon>Bdellovibrionota</taxon>
        <taxon>Bacteriovoracia</taxon>
        <taxon>Bacteriovoracales</taxon>
        <taxon>Halobacteriovoraceae</taxon>
        <taxon>Halobacteriovorax</taxon>
    </lineage>
</organism>
<dbReference type="EMBL" id="FQ312005">
    <property type="protein sequence ID" value="CBW25875.1"/>
    <property type="molecule type" value="Genomic_DNA"/>
</dbReference>